<keyword evidence="2" id="KW-1185">Reference proteome</keyword>
<dbReference type="Proteomes" id="UP000812270">
    <property type="component" value="Unassembled WGS sequence"/>
</dbReference>
<proteinExistence type="predicted"/>
<dbReference type="EMBL" id="JAHSPG010000015">
    <property type="protein sequence ID" value="MBV4359255.1"/>
    <property type="molecule type" value="Genomic_DNA"/>
</dbReference>
<name>A0A9E2SEN4_9BACT</name>
<gene>
    <name evidence="1" type="ORF">KTO63_18955</name>
</gene>
<evidence type="ECO:0000313" key="2">
    <source>
        <dbReference type="Proteomes" id="UP000812270"/>
    </source>
</evidence>
<reference evidence="1" key="1">
    <citation type="submission" date="2021-06" db="EMBL/GenBank/DDBJ databases">
        <authorList>
            <person name="Huq M.A."/>
        </authorList>
    </citation>
    <scope>NUCLEOTIDE SEQUENCE</scope>
    <source>
        <strain evidence="1">MAH-26</strain>
    </source>
</reference>
<dbReference type="RefSeq" id="WP_217793277.1">
    <property type="nucleotide sequence ID" value="NZ_JAHSPG010000015.1"/>
</dbReference>
<evidence type="ECO:0000313" key="1">
    <source>
        <dbReference type="EMBL" id="MBV4359255.1"/>
    </source>
</evidence>
<organism evidence="1 2">
    <name type="scientific">Pinibacter aurantiacus</name>
    <dbReference type="NCBI Taxonomy" id="2851599"/>
    <lineage>
        <taxon>Bacteria</taxon>
        <taxon>Pseudomonadati</taxon>
        <taxon>Bacteroidota</taxon>
        <taxon>Chitinophagia</taxon>
        <taxon>Chitinophagales</taxon>
        <taxon>Chitinophagaceae</taxon>
        <taxon>Pinibacter</taxon>
    </lineage>
</organism>
<dbReference type="AlphaFoldDB" id="A0A9E2SEN4"/>
<comment type="caution">
    <text evidence="1">The sequence shown here is derived from an EMBL/GenBank/DDBJ whole genome shotgun (WGS) entry which is preliminary data.</text>
</comment>
<protein>
    <submittedName>
        <fullName evidence="1">Uncharacterized protein</fullName>
    </submittedName>
</protein>
<accession>A0A9E2SEN4</accession>
<sequence length="53" mass="5977">MGDAIANFKTGPAIVPDLFFIETRYMSNKSSLIARASNVEILFTPYFGNMFLR</sequence>